<evidence type="ECO:0000256" key="1">
    <source>
        <dbReference type="ARBA" id="ARBA00022553"/>
    </source>
</evidence>
<dbReference type="SUPFAM" id="SSF144232">
    <property type="entry name" value="HIT/MYND zinc finger-like"/>
    <property type="match status" value="1"/>
</dbReference>
<feature type="compositionally biased region" description="Basic and acidic residues" evidence="8">
    <location>
        <begin position="125"/>
        <end position="135"/>
    </location>
</feature>
<protein>
    <recommendedName>
        <fullName evidence="9">HIT-type domain-containing protein</fullName>
    </recommendedName>
</protein>
<keyword evidence="3 7" id="KW-0863">Zinc-finger</keyword>
<dbReference type="GO" id="GO:0070761">
    <property type="term" value="C:pre-snoRNP complex"/>
    <property type="evidence" value="ECO:0007669"/>
    <property type="project" value="TreeGrafter"/>
</dbReference>
<name>A0A1B1DSR9_9APIC</name>
<organism evidence="10 11">
    <name type="scientific">Plasmodium coatneyi</name>
    <dbReference type="NCBI Taxonomy" id="208452"/>
    <lineage>
        <taxon>Eukaryota</taxon>
        <taxon>Sar</taxon>
        <taxon>Alveolata</taxon>
        <taxon>Apicomplexa</taxon>
        <taxon>Aconoidasida</taxon>
        <taxon>Haemosporida</taxon>
        <taxon>Plasmodiidae</taxon>
        <taxon>Plasmodium</taxon>
    </lineage>
</organism>
<dbReference type="CDD" id="cd23023">
    <property type="entry name" value="zf-HIT_BCD1"/>
    <property type="match status" value="1"/>
</dbReference>
<feature type="compositionally biased region" description="Acidic residues" evidence="8">
    <location>
        <begin position="186"/>
        <end position="198"/>
    </location>
</feature>
<dbReference type="GO" id="GO:0005634">
    <property type="term" value="C:nucleus"/>
    <property type="evidence" value="ECO:0007669"/>
    <property type="project" value="TreeGrafter"/>
</dbReference>
<dbReference type="InterPro" id="IPR007529">
    <property type="entry name" value="Znf_HIT"/>
</dbReference>
<dbReference type="InterPro" id="IPR057721">
    <property type="entry name" value="BCD1_alpha/beta"/>
</dbReference>
<feature type="region of interest" description="Disordered" evidence="8">
    <location>
        <begin position="241"/>
        <end position="270"/>
    </location>
</feature>
<proteinExistence type="inferred from homology"/>
<feature type="compositionally biased region" description="Basic and acidic residues" evidence="8">
    <location>
        <begin position="49"/>
        <end position="65"/>
    </location>
</feature>
<evidence type="ECO:0000259" key="9">
    <source>
        <dbReference type="PROSITE" id="PS51083"/>
    </source>
</evidence>
<dbReference type="EMBL" id="CP016239">
    <property type="protein sequence ID" value="ANQ05784.1"/>
    <property type="molecule type" value="Genomic_DNA"/>
</dbReference>
<dbReference type="OrthoDB" id="272357at2759"/>
<feature type="domain" description="HIT-type" evidence="9">
    <location>
        <begin position="276"/>
        <end position="310"/>
    </location>
</feature>
<dbReference type="VEuPathDB" id="PlasmoDB:PCOAH_00001870"/>
<comment type="function">
    <text evidence="5">Required for box C/D snoRNAs accumulation involved in snoRNA processing, snoRNA transport to the nucleolus and ribosome biogenesis.</text>
</comment>
<evidence type="ECO:0000256" key="2">
    <source>
        <dbReference type="ARBA" id="ARBA00022723"/>
    </source>
</evidence>
<evidence type="ECO:0000256" key="8">
    <source>
        <dbReference type="SAM" id="MobiDB-lite"/>
    </source>
</evidence>
<gene>
    <name evidence="10" type="ORF">PCOAH_00001870</name>
</gene>
<keyword evidence="11" id="KW-1185">Reference proteome</keyword>
<feature type="compositionally biased region" description="Polar residues" evidence="8">
    <location>
        <begin position="137"/>
        <end position="150"/>
    </location>
</feature>
<dbReference type="PANTHER" id="PTHR13483:SF3">
    <property type="entry name" value="BOX C_D SNORNA PROTEIN 1"/>
    <property type="match status" value="1"/>
</dbReference>
<feature type="compositionally biased region" description="Acidic residues" evidence="8">
    <location>
        <begin position="247"/>
        <end position="256"/>
    </location>
</feature>
<dbReference type="Proteomes" id="UP000092716">
    <property type="component" value="Chromosome 1"/>
</dbReference>
<feature type="region of interest" description="Disordered" evidence="8">
    <location>
        <begin position="1"/>
        <end position="219"/>
    </location>
</feature>
<sequence length="585" mass="66504">MNPPEDYVNRPNGNFSIRTNEHNCGSDEWAATQSRGEEYSSGLPPTNGRRIDEAAIPFDETHTEGRSANASNHMKNRRGNNFPSHDYRADRFRRSRYRPTRGGRANGKFFFANKTLYVGGPPSRETPHQGDEATMQRDASSFVNQSQQGNLRKGQKRKWSQAPPEGVPTEEEASTSDSDCVKGEKQEEEEEDEDENEGNEANAEDPLSQFTQSKNPRSKSYNEITANILKDAAEYFKNCRGARTETSSEDDDDDANELANDRQVTPGESPQSVNLCCVCQINQHKYKCPFCEALTCSLTCAKEHKKIKKCKNKLKKNLKVQKVAKKDLDENMLHRDYIFLHGIESILHGNYRYMRIKENETTNIWLYSYSKLINVLKKKKIFLLKAPLYTKLHQGNKTTIRHDSIFWMVKVTLVNDCLFVTHQDVSEDTSLLQLLTLSLAKVEKSRKPLQVNYLDNLNAIRVSLDCVEVNKGTKKTDASFCVLHTVSEVLRGQTFYEYPHLSFEIIFQDGLPVENPAYEEAKRRQQGSNDVDEEGHTNEQRNDAVHEDNPSQADDAPTAPICDEQTEGQTHVEEQTNPPPQGEPS</sequence>
<evidence type="ECO:0000256" key="4">
    <source>
        <dbReference type="ARBA" id="ARBA00022833"/>
    </source>
</evidence>
<keyword evidence="1" id="KW-0597">Phosphoprotein</keyword>
<keyword evidence="2" id="KW-0479">Metal-binding</keyword>
<dbReference type="InterPro" id="IPR051639">
    <property type="entry name" value="BCD1"/>
</dbReference>
<dbReference type="RefSeq" id="XP_019912479.1">
    <property type="nucleotide sequence ID" value="XM_020057004.1"/>
</dbReference>
<dbReference type="PANTHER" id="PTHR13483">
    <property type="entry name" value="BOX C_D SNORNA PROTEIN 1-RELATED"/>
    <property type="match status" value="1"/>
</dbReference>
<feature type="compositionally biased region" description="Polar residues" evidence="8">
    <location>
        <begin position="208"/>
        <end position="219"/>
    </location>
</feature>
<dbReference type="Gene3D" id="3.30.60.190">
    <property type="match status" value="1"/>
</dbReference>
<dbReference type="AlphaFoldDB" id="A0A1B1DSR9"/>
<dbReference type="GO" id="GO:0008270">
    <property type="term" value="F:zinc ion binding"/>
    <property type="evidence" value="ECO:0007669"/>
    <property type="project" value="UniProtKB-UniRule"/>
</dbReference>
<evidence type="ECO:0000256" key="3">
    <source>
        <dbReference type="ARBA" id="ARBA00022771"/>
    </source>
</evidence>
<dbReference type="Pfam" id="PF04438">
    <property type="entry name" value="zf-HIT"/>
    <property type="match status" value="1"/>
</dbReference>
<comment type="similarity">
    <text evidence="6">Belongs to the BCD1 family.</text>
</comment>
<evidence type="ECO:0000313" key="10">
    <source>
        <dbReference type="EMBL" id="ANQ05784.1"/>
    </source>
</evidence>
<dbReference type="GO" id="GO:0000463">
    <property type="term" value="P:maturation of LSU-rRNA from tricistronic rRNA transcript (SSU-rRNA, 5.8S rRNA, LSU-rRNA)"/>
    <property type="evidence" value="ECO:0007669"/>
    <property type="project" value="TreeGrafter"/>
</dbReference>
<feature type="region of interest" description="Disordered" evidence="8">
    <location>
        <begin position="520"/>
        <end position="585"/>
    </location>
</feature>
<reference evidence="11" key="1">
    <citation type="submission" date="2016-06" db="EMBL/GenBank/DDBJ databases">
        <title>First high quality genome sequence of Plasmodium coatneyi using continuous long reads from single molecule, real-time sequencing.</title>
        <authorList>
            <person name="Chien J.-T."/>
            <person name="Pakala S.B."/>
            <person name="Geraldo J.A."/>
            <person name="Lapp S.A."/>
            <person name="Barnwell J.W."/>
            <person name="Kissinger J.C."/>
            <person name="Galinski M.R."/>
            <person name="Humphrey J.C."/>
        </authorList>
    </citation>
    <scope>NUCLEOTIDE SEQUENCE [LARGE SCALE GENOMIC DNA]</scope>
    <source>
        <strain evidence="11">Hackeri</strain>
    </source>
</reference>
<accession>A0A1B1DSR9</accession>
<dbReference type="KEGG" id="pcot:PCOAH_00001870"/>
<dbReference type="GO" id="GO:0048254">
    <property type="term" value="P:snoRNA localization"/>
    <property type="evidence" value="ECO:0007669"/>
    <property type="project" value="TreeGrafter"/>
</dbReference>
<evidence type="ECO:0000256" key="5">
    <source>
        <dbReference type="ARBA" id="ARBA00049598"/>
    </source>
</evidence>
<evidence type="ECO:0000256" key="6">
    <source>
        <dbReference type="ARBA" id="ARBA00049654"/>
    </source>
</evidence>
<evidence type="ECO:0000313" key="11">
    <source>
        <dbReference type="Proteomes" id="UP000092716"/>
    </source>
</evidence>
<dbReference type="GO" id="GO:0000492">
    <property type="term" value="P:box C/D snoRNP assembly"/>
    <property type="evidence" value="ECO:0007669"/>
    <property type="project" value="TreeGrafter"/>
</dbReference>
<feature type="compositionally biased region" description="Polar residues" evidence="8">
    <location>
        <begin position="66"/>
        <end position="83"/>
    </location>
</feature>
<evidence type="ECO:0000256" key="7">
    <source>
        <dbReference type="PROSITE-ProRule" id="PRU00453"/>
    </source>
</evidence>
<dbReference type="PROSITE" id="PS51083">
    <property type="entry name" value="ZF_HIT"/>
    <property type="match status" value="1"/>
</dbReference>
<keyword evidence="4" id="KW-0862">Zinc</keyword>
<dbReference type="Pfam" id="PF25790">
    <property type="entry name" value="BCD1"/>
    <property type="match status" value="1"/>
</dbReference>
<dbReference type="GeneID" id="30906906"/>
<feature type="compositionally biased region" description="Basic and acidic residues" evidence="8">
    <location>
        <begin position="534"/>
        <end position="549"/>
    </location>
</feature>